<evidence type="ECO:0000256" key="1">
    <source>
        <dbReference type="SAM" id="MobiDB-lite"/>
    </source>
</evidence>
<sequence>MAKTGNGRNGAGKPTTGTFTGTPAERLVRYWRNSDRRFDELLDETLDAGRQAVLEAALDKLREEEQPEFLDEVETIAESVRRTDAQGDDMIATLFWLAVEVSGDLSQPPAVETIEEALDSTGLLETAADTRLLPVWLEPEALVYLEAADRRTLLRRMLDSTDAALRFVREGDLLADPADAGTRLVGVVGLIEEEAEAVEAAGEDAVPDFLGLARIGEDGEPELDPAEETRIREALTRFTAAIQGADPRVQRCEPAGGLNDLLDLIAEADWTDNGELAELASFIDVASDETADAVVDAVVTSTAHGLFVRAFNADGRLLDERAFTLQGDEAAQAVTLLQQRCRSVTKE</sequence>
<evidence type="ECO:0000313" key="3">
    <source>
        <dbReference type="Proteomes" id="UP000027186"/>
    </source>
</evidence>
<organism evidence="2 3">
    <name type="scientific">Azospirillum argentinense</name>
    <dbReference type="NCBI Taxonomy" id="2970906"/>
    <lineage>
        <taxon>Bacteria</taxon>
        <taxon>Pseudomonadati</taxon>
        <taxon>Pseudomonadota</taxon>
        <taxon>Alphaproteobacteria</taxon>
        <taxon>Rhodospirillales</taxon>
        <taxon>Azospirillaceae</taxon>
        <taxon>Azospirillum</taxon>
    </lineage>
</organism>
<accession>A0A060DQU3</accession>
<dbReference type="KEGG" id="abq:ABAZ39_30685"/>
<dbReference type="Proteomes" id="UP000027186">
    <property type="component" value="Plasmid AbAZ39_p4"/>
</dbReference>
<feature type="region of interest" description="Disordered" evidence="1">
    <location>
        <begin position="1"/>
        <end position="23"/>
    </location>
</feature>
<dbReference type="EMBL" id="CP007797">
    <property type="protein sequence ID" value="AIB16226.1"/>
    <property type="molecule type" value="Genomic_DNA"/>
</dbReference>
<protein>
    <submittedName>
        <fullName evidence="2">Uncharacterized protein</fullName>
    </submittedName>
</protein>
<dbReference type="AlphaFoldDB" id="A0A060DQU3"/>
<gene>
    <name evidence="2" type="ORF">ABAZ39_30685</name>
</gene>
<name>A0A060DQU3_9PROT</name>
<feature type="compositionally biased region" description="Low complexity" evidence="1">
    <location>
        <begin position="11"/>
        <end position="23"/>
    </location>
</feature>
<geneLocation type="plasmid" evidence="2 3">
    <name>AbAZ39_p4</name>
</geneLocation>
<dbReference type="RefSeq" id="WP_040137956.1">
    <property type="nucleotide sequence ID" value="NZ_CP007797.1"/>
</dbReference>
<proteinExistence type="predicted"/>
<evidence type="ECO:0000313" key="2">
    <source>
        <dbReference type="EMBL" id="AIB16226.1"/>
    </source>
</evidence>
<keyword evidence="2" id="KW-0614">Plasmid</keyword>
<reference evidence="2 3" key="1">
    <citation type="journal article" date="2014" name="Genome Announc.">
        <title>Complete Genome Sequence of the Model Rhizosphere Strain Azospirillum brasilense Az39, Successfully Applied in Agriculture.</title>
        <authorList>
            <person name="Rivera D."/>
            <person name="Revale S."/>
            <person name="Molina R."/>
            <person name="Gualpa J."/>
            <person name="Puente M."/>
            <person name="Maroniche G."/>
            <person name="Paris G."/>
            <person name="Baker D."/>
            <person name="Clavijo B."/>
            <person name="McLay K."/>
            <person name="Spaepen S."/>
            <person name="Perticari A."/>
            <person name="Vazquez M."/>
            <person name="Wisniewski-Dye F."/>
            <person name="Watkins C."/>
            <person name="Martinez-Abarca F."/>
            <person name="Vanderleyden J."/>
            <person name="Cassan F."/>
        </authorList>
    </citation>
    <scope>NUCLEOTIDE SEQUENCE [LARGE SCALE GENOMIC DNA]</scope>
    <source>
        <strain evidence="2 3">Az39</strain>
        <plasmid evidence="2">AbAZ39_p4</plasmid>
    </source>
</reference>